<dbReference type="AlphaFoldDB" id="A0A840TVA9"/>
<evidence type="ECO:0008006" key="4">
    <source>
        <dbReference type="Google" id="ProtNLM"/>
    </source>
</evidence>
<evidence type="ECO:0000256" key="1">
    <source>
        <dbReference type="SAM" id="SignalP"/>
    </source>
</evidence>
<feature type="chain" id="PRO_5032453732" description="Lipoprotein" evidence="1">
    <location>
        <begin position="21"/>
        <end position="234"/>
    </location>
</feature>
<dbReference type="EMBL" id="JACHGF010000005">
    <property type="protein sequence ID" value="MBB5285203.1"/>
    <property type="molecule type" value="Genomic_DNA"/>
</dbReference>
<keyword evidence="3" id="KW-1185">Reference proteome</keyword>
<feature type="signal peptide" evidence="1">
    <location>
        <begin position="1"/>
        <end position="20"/>
    </location>
</feature>
<reference evidence="2 3" key="1">
    <citation type="submission" date="2020-08" db="EMBL/GenBank/DDBJ databases">
        <title>Genomic Encyclopedia of Type Strains, Phase IV (KMG-IV): sequencing the most valuable type-strain genomes for metagenomic binning, comparative biology and taxonomic classification.</title>
        <authorList>
            <person name="Goeker M."/>
        </authorList>
    </citation>
    <scope>NUCLEOTIDE SEQUENCE [LARGE SCALE GENOMIC DNA]</scope>
    <source>
        <strain evidence="2 3">DSM 105074</strain>
    </source>
</reference>
<sequence length="234" mass="25724">MKKWMLWGSLALLVSVSACTDKDGDVEAFVIVESDFEAGADGWTGQYAEYGTEQGEDIMEFKFARTTLPEPLDTTKRALRIQSHNRSDDVFMYLKRKVTGLDPNRTYSLTMEVDFATNAPEGSVGIGGSPANSVYMKAGASPNEPVKTLDANDFYVVNIDKGQQATGGTEMVVIGDISNGEDEPVYTLVKRNNFTEPVSVKPNTRGEIWLCVGTDSGFEGLTVLYYDRIKATLR</sequence>
<protein>
    <recommendedName>
        <fullName evidence="4">Lipoprotein</fullName>
    </recommendedName>
</protein>
<dbReference type="RefSeq" id="WP_184175155.1">
    <property type="nucleotide sequence ID" value="NZ_JACHGF010000005.1"/>
</dbReference>
<dbReference type="PROSITE" id="PS51257">
    <property type="entry name" value="PROKAR_LIPOPROTEIN"/>
    <property type="match status" value="1"/>
</dbReference>
<organism evidence="2 3">
    <name type="scientific">Rhabdobacter roseus</name>
    <dbReference type="NCBI Taxonomy" id="1655419"/>
    <lineage>
        <taxon>Bacteria</taxon>
        <taxon>Pseudomonadati</taxon>
        <taxon>Bacteroidota</taxon>
        <taxon>Cytophagia</taxon>
        <taxon>Cytophagales</taxon>
        <taxon>Cytophagaceae</taxon>
        <taxon>Rhabdobacter</taxon>
    </lineage>
</organism>
<accession>A0A840TVA9</accession>
<name>A0A840TVA9_9BACT</name>
<dbReference type="Proteomes" id="UP000557307">
    <property type="component" value="Unassembled WGS sequence"/>
</dbReference>
<proteinExistence type="predicted"/>
<gene>
    <name evidence="2" type="ORF">HNQ92_003360</name>
</gene>
<comment type="caution">
    <text evidence="2">The sequence shown here is derived from an EMBL/GenBank/DDBJ whole genome shotgun (WGS) entry which is preliminary data.</text>
</comment>
<keyword evidence="1" id="KW-0732">Signal</keyword>
<evidence type="ECO:0000313" key="3">
    <source>
        <dbReference type="Proteomes" id="UP000557307"/>
    </source>
</evidence>
<evidence type="ECO:0000313" key="2">
    <source>
        <dbReference type="EMBL" id="MBB5285203.1"/>
    </source>
</evidence>